<evidence type="ECO:0000256" key="6">
    <source>
        <dbReference type="SAM" id="Phobius"/>
    </source>
</evidence>
<evidence type="ECO:0000256" key="1">
    <source>
        <dbReference type="ARBA" id="ARBA00004141"/>
    </source>
</evidence>
<dbReference type="GO" id="GO:0016020">
    <property type="term" value="C:membrane"/>
    <property type="evidence" value="ECO:0007669"/>
    <property type="project" value="UniProtKB-SubCell"/>
</dbReference>
<accession>A0A4R3LUQ8</accession>
<dbReference type="SUPFAM" id="SSF103481">
    <property type="entry name" value="Multidrug resistance efflux transporter EmrE"/>
    <property type="match status" value="2"/>
</dbReference>
<dbReference type="InterPro" id="IPR050638">
    <property type="entry name" value="AA-Vitamin_Transporters"/>
</dbReference>
<dbReference type="RefSeq" id="WP_132031805.1">
    <property type="nucleotide sequence ID" value="NZ_SMAI01000007.1"/>
</dbReference>
<keyword evidence="4 6" id="KW-1133">Transmembrane helix</keyword>
<organism evidence="8 9">
    <name type="scientific">Aquabacter spiritensis</name>
    <dbReference type="NCBI Taxonomy" id="933073"/>
    <lineage>
        <taxon>Bacteria</taxon>
        <taxon>Pseudomonadati</taxon>
        <taxon>Pseudomonadota</taxon>
        <taxon>Alphaproteobacteria</taxon>
        <taxon>Hyphomicrobiales</taxon>
        <taxon>Xanthobacteraceae</taxon>
        <taxon>Aquabacter</taxon>
    </lineage>
</organism>
<comment type="caution">
    <text evidence="8">The sequence shown here is derived from an EMBL/GenBank/DDBJ whole genome shotgun (WGS) entry which is preliminary data.</text>
</comment>
<name>A0A4R3LUQ8_9HYPH</name>
<dbReference type="AlphaFoldDB" id="A0A4R3LUQ8"/>
<evidence type="ECO:0000313" key="8">
    <source>
        <dbReference type="EMBL" id="TCT04283.1"/>
    </source>
</evidence>
<feature type="transmembrane region" description="Helical" evidence="6">
    <location>
        <begin position="136"/>
        <end position="155"/>
    </location>
</feature>
<proteinExistence type="inferred from homology"/>
<feature type="domain" description="EamA" evidence="7">
    <location>
        <begin position="18"/>
        <end position="150"/>
    </location>
</feature>
<feature type="transmembrane region" description="Helical" evidence="6">
    <location>
        <begin position="193"/>
        <end position="213"/>
    </location>
</feature>
<dbReference type="PANTHER" id="PTHR32322:SF2">
    <property type="entry name" value="EAMA DOMAIN-CONTAINING PROTEIN"/>
    <property type="match status" value="1"/>
</dbReference>
<feature type="transmembrane region" description="Helical" evidence="6">
    <location>
        <begin position="45"/>
        <end position="64"/>
    </location>
</feature>
<feature type="transmembrane region" description="Helical" evidence="6">
    <location>
        <begin position="18"/>
        <end position="39"/>
    </location>
</feature>
<dbReference type="PANTHER" id="PTHR32322">
    <property type="entry name" value="INNER MEMBRANE TRANSPORTER"/>
    <property type="match status" value="1"/>
</dbReference>
<comment type="similarity">
    <text evidence="2">Belongs to the EamA transporter family.</text>
</comment>
<dbReference type="OrthoDB" id="9806889at2"/>
<evidence type="ECO:0000256" key="3">
    <source>
        <dbReference type="ARBA" id="ARBA00022692"/>
    </source>
</evidence>
<feature type="transmembrane region" description="Helical" evidence="6">
    <location>
        <begin position="258"/>
        <end position="277"/>
    </location>
</feature>
<dbReference type="InterPro" id="IPR037185">
    <property type="entry name" value="EmrE-like"/>
</dbReference>
<feature type="transmembrane region" description="Helical" evidence="6">
    <location>
        <begin position="106"/>
        <end position="127"/>
    </location>
</feature>
<feature type="transmembrane region" description="Helical" evidence="6">
    <location>
        <begin position="283"/>
        <end position="302"/>
    </location>
</feature>
<evidence type="ECO:0000313" key="9">
    <source>
        <dbReference type="Proteomes" id="UP000294664"/>
    </source>
</evidence>
<dbReference type="InterPro" id="IPR000620">
    <property type="entry name" value="EamA_dom"/>
</dbReference>
<dbReference type="Proteomes" id="UP000294664">
    <property type="component" value="Unassembled WGS sequence"/>
</dbReference>
<sequence length="324" mass="35076">MSVSPLARLGRRLYDAPYLLLTCTAFFWASNMVLGRYVAGHIPPLTLACLRWALATLLILPFAWRQLSMDAPIILRNIPALILLAATGIACYNAMSYYGLQYTQALNGLLIQSSSPLLIALWTLVLFRDRLSRGQIAGILLSLLGVTVIICRGDLDVLLHLKPNVGDLWLLLALIIYCFYAAILRIRPPLGPLSFLAVTMGIGAIQLIPFALWEAASGQAFAFTPFNGAVVLYVSIFPALVAYLCFNRGVELVGANRAAPFFHLMPVFGSALAILFLGEIFAWYHGVGYALVIAGIVTATRAKSASAKSASTKPIPAPKPDPKT</sequence>
<evidence type="ECO:0000256" key="4">
    <source>
        <dbReference type="ARBA" id="ARBA00022989"/>
    </source>
</evidence>
<feature type="domain" description="EamA" evidence="7">
    <location>
        <begin position="165"/>
        <end position="298"/>
    </location>
</feature>
<dbReference type="Pfam" id="PF00892">
    <property type="entry name" value="EamA"/>
    <property type="match status" value="2"/>
</dbReference>
<reference evidence="8 9" key="1">
    <citation type="submission" date="2019-03" db="EMBL/GenBank/DDBJ databases">
        <title>Genomic Encyclopedia of Type Strains, Phase IV (KMG-IV): sequencing the most valuable type-strain genomes for metagenomic binning, comparative biology and taxonomic classification.</title>
        <authorList>
            <person name="Goeker M."/>
        </authorList>
    </citation>
    <scope>NUCLEOTIDE SEQUENCE [LARGE SCALE GENOMIC DNA]</scope>
    <source>
        <strain evidence="8 9">DSM 9035</strain>
    </source>
</reference>
<evidence type="ECO:0000256" key="2">
    <source>
        <dbReference type="ARBA" id="ARBA00007362"/>
    </source>
</evidence>
<comment type="subcellular location">
    <subcellularLocation>
        <location evidence="1">Membrane</location>
        <topology evidence="1">Multi-pass membrane protein</topology>
    </subcellularLocation>
</comment>
<feature type="transmembrane region" description="Helical" evidence="6">
    <location>
        <begin position="225"/>
        <end position="246"/>
    </location>
</feature>
<keyword evidence="5 6" id="KW-0472">Membrane</keyword>
<dbReference type="EMBL" id="SMAI01000007">
    <property type="protein sequence ID" value="TCT04283.1"/>
    <property type="molecule type" value="Genomic_DNA"/>
</dbReference>
<evidence type="ECO:0000259" key="7">
    <source>
        <dbReference type="Pfam" id="PF00892"/>
    </source>
</evidence>
<keyword evidence="9" id="KW-1185">Reference proteome</keyword>
<feature type="transmembrane region" description="Helical" evidence="6">
    <location>
        <begin position="167"/>
        <end position="186"/>
    </location>
</feature>
<gene>
    <name evidence="8" type="ORF">EDC64_10799</name>
</gene>
<keyword evidence="3 6" id="KW-0812">Transmembrane</keyword>
<feature type="transmembrane region" description="Helical" evidence="6">
    <location>
        <begin position="76"/>
        <end position="100"/>
    </location>
</feature>
<protein>
    <submittedName>
        <fullName evidence="8">Drug/metabolite transporter (DMT)-like permease</fullName>
    </submittedName>
</protein>
<evidence type="ECO:0000256" key="5">
    <source>
        <dbReference type="ARBA" id="ARBA00023136"/>
    </source>
</evidence>